<name>A0A412YI02_9BACE</name>
<gene>
    <name evidence="3" type="ORF">DWW10_02840</name>
</gene>
<evidence type="ECO:0000256" key="1">
    <source>
        <dbReference type="SAM" id="MobiDB-lite"/>
    </source>
</evidence>
<dbReference type="EMBL" id="QRZF01000002">
    <property type="protein sequence ID" value="RGV57025.1"/>
    <property type="molecule type" value="Genomic_DNA"/>
</dbReference>
<dbReference type="RefSeq" id="WP_022394380.1">
    <property type="nucleotide sequence ID" value="NZ_JAQEXF010000001.1"/>
</dbReference>
<dbReference type="AlphaFoldDB" id="A0A412YI02"/>
<proteinExistence type="predicted"/>
<feature type="compositionally biased region" description="Basic residues" evidence="1">
    <location>
        <begin position="153"/>
        <end position="173"/>
    </location>
</feature>
<comment type="caution">
    <text evidence="3">The sequence shown here is derived from an EMBL/GenBank/DDBJ whole genome shotgun (WGS) entry which is preliminary data.</text>
</comment>
<dbReference type="Proteomes" id="UP000283850">
    <property type="component" value="Unassembled WGS sequence"/>
</dbReference>
<feature type="transmembrane region" description="Helical" evidence="2">
    <location>
        <begin position="35"/>
        <end position="59"/>
    </location>
</feature>
<evidence type="ECO:0000313" key="3">
    <source>
        <dbReference type="EMBL" id="RGV57025.1"/>
    </source>
</evidence>
<keyword evidence="2" id="KW-1133">Transmembrane helix</keyword>
<keyword evidence="2" id="KW-0812">Transmembrane</keyword>
<feature type="transmembrane region" description="Helical" evidence="2">
    <location>
        <begin position="7"/>
        <end position="29"/>
    </location>
</feature>
<reference evidence="3 4" key="1">
    <citation type="submission" date="2018-08" db="EMBL/GenBank/DDBJ databases">
        <title>A genome reference for cultivated species of the human gut microbiota.</title>
        <authorList>
            <person name="Zou Y."/>
            <person name="Xue W."/>
            <person name="Luo G."/>
        </authorList>
    </citation>
    <scope>NUCLEOTIDE SEQUENCE [LARGE SCALE GENOMIC DNA]</scope>
    <source>
        <strain evidence="3 4">AF14-32</strain>
    </source>
</reference>
<feature type="transmembrane region" description="Helical" evidence="2">
    <location>
        <begin position="127"/>
        <end position="147"/>
    </location>
</feature>
<feature type="region of interest" description="Disordered" evidence="1">
    <location>
        <begin position="151"/>
        <end position="173"/>
    </location>
</feature>
<evidence type="ECO:0000313" key="4">
    <source>
        <dbReference type="Proteomes" id="UP000283850"/>
    </source>
</evidence>
<organism evidence="3 4">
    <name type="scientific">Bacteroides intestinalis</name>
    <dbReference type="NCBI Taxonomy" id="329854"/>
    <lineage>
        <taxon>Bacteria</taxon>
        <taxon>Pseudomonadati</taxon>
        <taxon>Bacteroidota</taxon>
        <taxon>Bacteroidia</taxon>
        <taxon>Bacteroidales</taxon>
        <taxon>Bacteroidaceae</taxon>
        <taxon>Bacteroides</taxon>
    </lineage>
</organism>
<protein>
    <submittedName>
        <fullName evidence="3">Uncharacterized protein</fullName>
    </submittedName>
</protein>
<keyword evidence="2" id="KW-0472">Membrane</keyword>
<sequence>MDILFNYISALLWGILIGLIFSGFVMYIAHKICGISYLISGLIGAFLLFFMTFQFTALIGANKTKKYVENVVTSAQTVGENIDWTIVKDKYSLLKPYLGEVEMSSENVMNIKTMITDSIDRYIWRRFGWIVGGILVAFGVMIGGGAMEANRVSNHRRRTSGTHRNNRGHRTRR</sequence>
<evidence type="ECO:0000256" key="2">
    <source>
        <dbReference type="SAM" id="Phobius"/>
    </source>
</evidence>
<accession>A0A412YI02</accession>